<dbReference type="InterPro" id="IPR004776">
    <property type="entry name" value="Mem_transp_PIN-like"/>
</dbReference>
<comment type="similarity">
    <text evidence="2">Belongs to the auxin efflux carrier (TC 2.A.69) family.</text>
</comment>
<evidence type="ECO:0000313" key="9">
    <source>
        <dbReference type="EMBL" id="AZP03484.1"/>
    </source>
</evidence>
<keyword evidence="3" id="KW-0813">Transport</keyword>
<dbReference type="OrthoDB" id="401182at2"/>
<evidence type="ECO:0000313" key="10">
    <source>
        <dbReference type="Proteomes" id="UP000273326"/>
    </source>
</evidence>
<evidence type="ECO:0000256" key="5">
    <source>
        <dbReference type="ARBA" id="ARBA00022692"/>
    </source>
</evidence>
<dbReference type="PANTHER" id="PTHR36838">
    <property type="entry name" value="AUXIN EFFLUX CARRIER FAMILY PROTEIN"/>
    <property type="match status" value="1"/>
</dbReference>
<keyword evidence="5 8" id="KW-0812">Transmembrane</keyword>
<sequence length="307" mass="33683">MDPRVVLHQMLVLMLILVVGYIVAKTGVLEKHANLNFATLINYVTVPALIISSTSGAAKVGSKFDSIFVLIMAVFSYVLFIGLALITPKIFKVQPDEEGIIQFLTVFANNGFMGFPVVQAIFGTGALFYASIYNIPNNLLLYSIGIYMITKGKRLNTISWRVILTNPATIASVLALFFFFFDIQLPSILTQATESLGNITSPLAMFLIGSSMADIDLLAAIRNVKLYLFAVFRMLLIPILLWFVLRNFISNEMILGVLIVIAAMPGPTMAVTLSTQYSGNTKLATGYVFLSTVISVLTIPLISILFR</sequence>
<feature type="transmembrane region" description="Helical" evidence="8">
    <location>
        <begin position="99"/>
        <end position="122"/>
    </location>
</feature>
<dbReference type="Pfam" id="PF03547">
    <property type="entry name" value="Mem_trans"/>
    <property type="match status" value="1"/>
</dbReference>
<keyword evidence="4" id="KW-1003">Cell membrane</keyword>
<evidence type="ECO:0000256" key="2">
    <source>
        <dbReference type="ARBA" id="ARBA00010145"/>
    </source>
</evidence>
<dbReference type="AlphaFoldDB" id="A0A3S9H827"/>
<evidence type="ECO:0000256" key="4">
    <source>
        <dbReference type="ARBA" id="ARBA00022475"/>
    </source>
</evidence>
<feature type="transmembrane region" description="Helical" evidence="8">
    <location>
        <begin position="128"/>
        <end position="150"/>
    </location>
</feature>
<reference evidence="10" key="1">
    <citation type="submission" date="2018-12" db="EMBL/GenBank/DDBJ databases">
        <title>Complete genome sequencing of Jeotgalibaca sp. H21T32.</title>
        <authorList>
            <person name="Bae J.-W."/>
            <person name="Lee S.-Y."/>
        </authorList>
    </citation>
    <scope>NUCLEOTIDE SEQUENCE [LARGE SCALE GENOMIC DNA]</scope>
    <source>
        <strain evidence="10">H21T32</strain>
    </source>
</reference>
<organism evidence="9 10">
    <name type="scientific">Jeotgalibaca ciconiae</name>
    <dbReference type="NCBI Taxonomy" id="2496265"/>
    <lineage>
        <taxon>Bacteria</taxon>
        <taxon>Bacillati</taxon>
        <taxon>Bacillota</taxon>
        <taxon>Bacilli</taxon>
        <taxon>Lactobacillales</taxon>
        <taxon>Carnobacteriaceae</taxon>
        <taxon>Jeotgalibaca</taxon>
    </lineage>
</organism>
<dbReference type="GO" id="GO:0005886">
    <property type="term" value="C:plasma membrane"/>
    <property type="evidence" value="ECO:0007669"/>
    <property type="project" value="UniProtKB-SubCell"/>
</dbReference>
<protein>
    <submittedName>
        <fullName evidence="9">AEC family transporter</fullName>
    </submittedName>
</protein>
<comment type="subcellular location">
    <subcellularLocation>
        <location evidence="1">Cell membrane</location>
        <topology evidence="1">Multi-pass membrane protein</topology>
    </subcellularLocation>
</comment>
<dbReference type="RefSeq" id="WP_126108575.1">
    <property type="nucleotide sequence ID" value="NZ_CP034465.1"/>
</dbReference>
<dbReference type="Proteomes" id="UP000273326">
    <property type="component" value="Chromosome"/>
</dbReference>
<dbReference type="InterPro" id="IPR038770">
    <property type="entry name" value="Na+/solute_symporter_sf"/>
</dbReference>
<feature type="transmembrane region" description="Helical" evidence="8">
    <location>
        <begin position="35"/>
        <end position="55"/>
    </location>
</feature>
<dbReference type="EMBL" id="CP034465">
    <property type="protein sequence ID" value="AZP03484.1"/>
    <property type="molecule type" value="Genomic_DNA"/>
</dbReference>
<gene>
    <name evidence="9" type="ORF">EJN90_01680</name>
</gene>
<dbReference type="KEGG" id="jeh:EJN90_01680"/>
<name>A0A3S9H827_9LACT</name>
<evidence type="ECO:0000256" key="6">
    <source>
        <dbReference type="ARBA" id="ARBA00022989"/>
    </source>
</evidence>
<keyword evidence="7 8" id="KW-0472">Membrane</keyword>
<accession>A0A3S9H827</accession>
<keyword evidence="10" id="KW-1185">Reference proteome</keyword>
<feature type="transmembrane region" description="Helical" evidence="8">
    <location>
        <begin position="226"/>
        <end position="248"/>
    </location>
</feature>
<evidence type="ECO:0000256" key="8">
    <source>
        <dbReference type="SAM" id="Phobius"/>
    </source>
</evidence>
<feature type="transmembrane region" description="Helical" evidence="8">
    <location>
        <begin position="254"/>
        <end position="275"/>
    </location>
</feature>
<evidence type="ECO:0000256" key="3">
    <source>
        <dbReference type="ARBA" id="ARBA00022448"/>
    </source>
</evidence>
<feature type="transmembrane region" description="Helical" evidence="8">
    <location>
        <begin position="162"/>
        <end position="181"/>
    </location>
</feature>
<proteinExistence type="inferred from homology"/>
<feature type="transmembrane region" description="Helical" evidence="8">
    <location>
        <begin position="287"/>
        <end position="306"/>
    </location>
</feature>
<dbReference type="GO" id="GO:0055085">
    <property type="term" value="P:transmembrane transport"/>
    <property type="evidence" value="ECO:0007669"/>
    <property type="project" value="InterPro"/>
</dbReference>
<evidence type="ECO:0000256" key="7">
    <source>
        <dbReference type="ARBA" id="ARBA00023136"/>
    </source>
</evidence>
<keyword evidence="6 8" id="KW-1133">Transmembrane helix</keyword>
<feature type="transmembrane region" description="Helical" evidence="8">
    <location>
        <begin position="6"/>
        <end position="23"/>
    </location>
</feature>
<feature type="transmembrane region" description="Helical" evidence="8">
    <location>
        <begin position="67"/>
        <end position="87"/>
    </location>
</feature>
<dbReference type="PANTHER" id="PTHR36838:SF1">
    <property type="entry name" value="SLR1864 PROTEIN"/>
    <property type="match status" value="1"/>
</dbReference>
<evidence type="ECO:0000256" key="1">
    <source>
        <dbReference type="ARBA" id="ARBA00004651"/>
    </source>
</evidence>
<dbReference type="Gene3D" id="1.20.1530.20">
    <property type="match status" value="1"/>
</dbReference>